<dbReference type="AlphaFoldDB" id="A0A5C6VYD4"/>
<dbReference type="InterPro" id="IPR034829">
    <property type="entry name" value="DnaD-like_sf"/>
</dbReference>
<feature type="compositionally biased region" description="Basic and acidic residues" evidence="2">
    <location>
        <begin position="440"/>
        <end position="457"/>
    </location>
</feature>
<gene>
    <name evidence="5" type="ORF">FS935_14035</name>
</gene>
<dbReference type="Pfam" id="PF07261">
    <property type="entry name" value="DnaB_2"/>
    <property type="match status" value="1"/>
</dbReference>
<reference evidence="5 6" key="1">
    <citation type="journal article" date="2005" name="Int. J. Syst. Evol. Microbiol.">
        <title>Bacillus litoralis sp. nov., isolated from a tidal flat of the Yellow Sea in Korea.</title>
        <authorList>
            <person name="Yoon J.H."/>
            <person name="Oh T.K."/>
        </authorList>
    </citation>
    <scope>NUCLEOTIDE SEQUENCE [LARGE SCALE GENOMIC DNA]</scope>
    <source>
        <strain evidence="5 6">SW-211</strain>
    </source>
</reference>
<evidence type="ECO:0000313" key="5">
    <source>
        <dbReference type="EMBL" id="TXC90332.1"/>
    </source>
</evidence>
<dbReference type="OrthoDB" id="2082007at2"/>
<protein>
    <submittedName>
        <fullName evidence="5">Replication initiation and membrane attachment protein</fullName>
    </submittedName>
</protein>
<evidence type="ECO:0000256" key="2">
    <source>
        <dbReference type="SAM" id="MobiDB-lite"/>
    </source>
</evidence>
<evidence type="ECO:0000256" key="1">
    <source>
        <dbReference type="ARBA" id="ARBA00093462"/>
    </source>
</evidence>
<dbReference type="InterPro" id="IPR006343">
    <property type="entry name" value="DnaB/C_C"/>
</dbReference>
<proteinExistence type="inferred from homology"/>
<feature type="domain" description="Replicative helicase loading/DNA remodeling protein DnaB N-terminal winged helix" evidence="4">
    <location>
        <begin position="11"/>
        <end position="223"/>
    </location>
</feature>
<accession>A0A5C6VYD4</accession>
<organism evidence="5 6">
    <name type="scientific">Metabacillus litoralis</name>
    <dbReference type="NCBI Taxonomy" id="152268"/>
    <lineage>
        <taxon>Bacteria</taxon>
        <taxon>Bacillati</taxon>
        <taxon>Bacillota</taxon>
        <taxon>Bacilli</taxon>
        <taxon>Bacillales</taxon>
        <taxon>Bacillaceae</taxon>
        <taxon>Metabacillus</taxon>
    </lineage>
</organism>
<dbReference type="Pfam" id="PF25888">
    <property type="entry name" value="WHD_DnaB"/>
    <property type="match status" value="1"/>
</dbReference>
<dbReference type="Gene3D" id="1.10.10.630">
    <property type="entry name" value="DnaD domain-like"/>
    <property type="match status" value="1"/>
</dbReference>
<dbReference type="Proteomes" id="UP000321363">
    <property type="component" value="Unassembled WGS sequence"/>
</dbReference>
<feature type="domain" description="DnaB/C C-terminal" evidence="3">
    <location>
        <begin position="333"/>
        <end position="396"/>
    </location>
</feature>
<evidence type="ECO:0000259" key="4">
    <source>
        <dbReference type="Pfam" id="PF25888"/>
    </source>
</evidence>
<dbReference type="InterPro" id="IPR058660">
    <property type="entry name" value="WHD_DnaB"/>
</dbReference>
<name>A0A5C6VYD4_9BACI</name>
<feature type="compositionally biased region" description="Basic residues" evidence="2">
    <location>
        <begin position="415"/>
        <end position="424"/>
    </location>
</feature>
<evidence type="ECO:0000313" key="6">
    <source>
        <dbReference type="Proteomes" id="UP000321363"/>
    </source>
</evidence>
<comment type="caution">
    <text evidence="5">The sequence shown here is derived from an EMBL/GenBank/DDBJ whole genome shotgun (WGS) entry which is preliminary data.</text>
</comment>
<keyword evidence="6" id="KW-1185">Reference proteome</keyword>
<evidence type="ECO:0000259" key="3">
    <source>
        <dbReference type="Pfam" id="PF07261"/>
    </source>
</evidence>
<feature type="region of interest" description="Disordered" evidence="2">
    <location>
        <begin position="410"/>
        <end position="457"/>
    </location>
</feature>
<comment type="similarity">
    <text evidence="1">Belongs to the DnaB/DnaD family.</text>
</comment>
<dbReference type="EMBL" id="VOQF01000007">
    <property type="protein sequence ID" value="TXC90332.1"/>
    <property type="molecule type" value="Genomic_DNA"/>
</dbReference>
<sequence>MDQHHWKEILAIDRYKVKSNSVLNDLDRKILTLLYQPLIGSKCFSLYMTLWGELEQSRVWSVEKTHHSLMTIMQSNLRDIYLERIKLEGLGLLKTYMNESEGCKRYVYELHAPLKPNEFFQDGVLNVYLYNRVGKNTFLHLKQFFSDDRIDTEMGEITKSFDEVFDSGQSAEMIAKLNNETLEDLTLQVDKEYMQTETRASMEVSDHAFDFDLFLSGISNVIIPSKSITANVKDVIKKLSYLYGINAVDMKNVVMNSIDQNDSIDIEILRKSARDWYQFQHGDELPGLLDKHQPLPLRSEMKKENLTKDEELILQLESITPRKFLIDVSGGVPPSAGDLKIIEEVMINQKLHPGVINVLIYYVLLKTDMKLTKSYVEKIASHWKRKEIKTVKAAMDLAKSEHRQYQQWAEENANKKKTNYKKAPVRKEQLPAWLDQEQESPNKKIESKKPDEKTDLEREQFELEKKKLFDRIKNYKDNKTKE</sequence>